<accession>A0A1V1HZ44</accession>
<dbReference type="KEGG" id="ril:CRIB_481"/>
<dbReference type="GeneID" id="82204668"/>
<evidence type="ECO:0000313" key="1">
    <source>
        <dbReference type="EMBL" id="CED93236.1"/>
    </source>
</evidence>
<dbReference type="RefSeq" id="WP_180702973.1">
    <property type="nucleotide sequence ID" value="NZ_CAOWGD010000030.1"/>
</dbReference>
<keyword evidence="2" id="KW-1185">Reference proteome</keyword>
<name>A0A1V1HZ44_9FIRM</name>
<dbReference type="EMBL" id="LN555523">
    <property type="protein sequence ID" value="CED93236.1"/>
    <property type="molecule type" value="Genomic_DNA"/>
</dbReference>
<sequence length="208" mass="24599">MNLLPIPWMKLKLESIYNVNLYGNLYLIFNDINSNYRIDTNSLNTLLENHNILVDEFHPLYLYLPMELNNQIYKLMISFKDLYHENVYIILGGYKDIYPNLNKLDCLANLCSKYENLDSIVSYSYLIDSDKTYEIFTSLSDTQNIYINPISSCSISGIVLNYHMNQLNPNNVTHVSFVNLMDYPYNDSFIDYYLKRLTNNNNNFNYNF</sequence>
<dbReference type="AlphaFoldDB" id="A0A1V1HZ44"/>
<gene>
    <name evidence="1" type="ORF">CRIB_481</name>
</gene>
<proteinExistence type="predicted"/>
<evidence type="ECO:0000313" key="2">
    <source>
        <dbReference type="Proteomes" id="UP000245622"/>
    </source>
</evidence>
<reference evidence="1 2" key="1">
    <citation type="submission" date="2014-04" db="EMBL/GenBank/DDBJ databases">
        <authorList>
            <person name="Hornung B.V."/>
        </authorList>
    </citation>
    <scope>NUCLEOTIDE SEQUENCE [LARGE SCALE GENOMIC DNA]</scope>
    <source>
        <strain evidence="1 2">CRIB</strain>
    </source>
</reference>
<dbReference type="Proteomes" id="UP000245622">
    <property type="component" value="Chromosome 1"/>
</dbReference>
<protein>
    <submittedName>
        <fullName evidence="1">Uncharacterized protein</fullName>
    </submittedName>
</protein>
<organism evidence="1 2">
    <name type="scientific">Romboutsia ilealis</name>
    <dbReference type="NCBI Taxonomy" id="1115758"/>
    <lineage>
        <taxon>Bacteria</taxon>
        <taxon>Bacillati</taxon>
        <taxon>Bacillota</taxon>
        <taxon>Clostridia</taxon>
        <taxon>Peptostreptococcales</taxon>
        <taxon>Peptostreptococcaceae</taxon>
        <taxon>Romboutsia</taxon>
    </lineage>
</organism>